<feature type="transmembrane region" description="Helical" evidence="8">
    <location>
        <begin position="428"/>
        <end position="446"/>
    </location>
</feature>
<accession>A0AAW1P032</accession>
<dbReference type="PIRSF" id="PIRSF006060">
    <property type="entry name" value="AA_transporter"/>
    <property type="match status" value="1"/>
</dbReference>
<keyword evidence="10" id="KW-1185">Reference proteome</keyword>
<keyword evidence="4 8" id="KW-0812">Transmembrane</keyword>
<reference evidence="9 10" key="1">
    <citation type="journal article" date="2024" name="Nat. Commun.">
        <title>Phylogenomics reveals the evolutionary origins of lichenization in chlorophyte algae.</title>
        <authorList>
            <person name="Puginier C."/>
            <person name="Libourel C."/>
            <person name="Otte J."/>
            <person name="Skaloud P."/>
            <person name="Haon M."/>
            <person name="Grisel S."/>
            <person name="Petersen M."/>
            <person name="Berrin J.G."/>
            <person name="Delaux P.M."/>
            <person name="Dal Grande F."/>
            <person name="Keller J."/>
        </authorList>
    </citation>
    <scope>NUCLEOTIDE SEQUENCE [LARGE SCALE GENOMIC DNA]</scope>
    <source>
        <strain evidence="9 10">SAG 2036</strain>
    </source>
</reference>
<evidence type="ECO:0000256" key="7">
    <source>
        <dbReference type="ARBA" id="ARBA00024041"/>
    </source>
</evidence>
<evidence type="ECO:0000256" key="5">
    <source>
        <dbReference type="ARBA" id="ARBA00022989"/>
    </source>
</evidence>
<dbReference type="PANTHER" id="PTHR45826:SF2">
    <property type="entry name" value="AMINO ACID TRANSPORTER"/>
    <property type="match status" value="1"/>
</dbReference>
<feature type="transmembrane region" description="Helical" evidence="8">
    <location>
        <begin position="168"/>
        <end position="191"/>
    </location>
</feature>
<name>A0AAW1P032_9CHLO</name>
<comment type="subcellular location">
    <subcellularLocation>
        <location evidence="1">Cell membrane</location>
        <topology evidence="1">Multi-pass membrane protein</topology>
    </subcellularLocation>
</comment>
<dbReference type="Gene3D" id="1.20.1740.10">
    <property type="entry name" value="Amino acid/polyamine transporter I"/>
    <property type="match status" value="1"/>
</dbReference>
<evidence type="ECO:0000256" key="3">
    <source>
        <dbReference type="ARBA" id="ARBA00022475"/>
    </source>
</evidence>
<dbReference type="EMBL" id="JALJOQ010000077">
    <property type="protein sequence ID" value="KAK9801360.1"/>
    <property type="molecule type" value="Genomic_DNA"/>
</dbReference>
<organism evidence="9 10">
    <name type="scientific">Symbiochloris irregularis</name>
    <dbReference type="NCBI Taxonomy" id="706552"/>
    <lineage>
        <taxon>Eukaryota</taxon>
        <taxon>Viridiplantae</taxon>
        <taxon>Chlorophyta</taxon>
        <taxon>core chlorophytes</taxon>
        <taxon>Trebouxiophyceae</taxon>
        <taxon>Trebouxiales</taxon>
        <taxon>Trebouxiaceae</taxon>
        <taxon>Symbiochloris</taxon>
    </lineage>
</organism>
<feature type="transmembrane region" description="Helical" evidence="8">
    <location>
        <begin position="339"/>
        <end position="357"/>
    </location>
</feature>
<protein>
    <recommendedName>
        <fullName evidence="11">Polyamine transporter</fullName>
    </recommendedName>
</protein>
<evidence type="ECO:0000256" key="8">
    <source>
        <dbReference type="SAM" id="Phobius"/>
    </source>
</evidence>
<dbReference type="GO" id="GO:0005886">
    <property type="term" value="C:plasma membrane"/>
    <property type="evidence" value="ECO:0007669"/>
    <property type="project" value="UniProtKB-SubCell"/>
</dbReference>
<keyword evidence="3" id="KW-1003">Cell membrane</keyword>
<feature type="transmembrane region" description="Helical" evidence="8">
    <location>
        <begin position="277"/>
        <end position="299"/>
    </location>
</feature>
<evidence type="ECO:0000313" key="10">
    <source>
        <dbReference type="Proteomes" id="UP001465755"/>
    </source>
</evidence>
<keyword evidence="2" id="KW-0813">Transport</keyword>
<evidence type="ECO:0000313" key="9">
    <source>
        <dbReference type="EMBL" id="KAK9801360.1"/>
    </source>
</evidence>
<dbReference type="Pfam" id="PF13520">
    <property type="entry name" value="AA_permease_2"/>
    <property type="match status" value="1"/>
</dbReference>
<feature type="transmembrane region" description="Helical" evidence="8">
    <location>
        <begin position="363"/>
        <end position="385"/>
    </location>
</feature>
<feature type="transmembrane region" description="Helical" evidence="8">
    <location>
        <begin position="30"/>
        <end position="48"/>
    </location>
</feature>
<keyword evidence="6 8" id="KW-0472">Membrane</keyword>
<feature type="transmembrane region" description="Helical" evidence="8">
    <location>
        <begin position="60"/>
        <end position="82"/>
    </location>
</feature>
<proteinExistence type="inferred from homology"/>
<sequence length="519" mass="56470">MQASPGETMVPILGQVETDAVERRRRFKPLTLFPLVALVFYDVSGGPFGIEEAVSDGGPLLAILGFLILPLVWSVPEAMITAELATAFPENSGYVAWVTAAFGPFWGFQEGFFSWLSGVTDNSVYPVMFLTYLDAILPGLDDPVKRYTSLAVASLLLAYLNYRGLSIVGWAAVAMTIFIIVPFIVLVGIAAPHVEPKHWVAQDWKGVQWGPFLNVMFWNLNYWDSVSTLAGEVPKPHRTVPRALGMAVLLVVVTYVVPLLAGIGITTSVQDWQLGYFAHIAQMVGGKWLGWWVVAAAAVSQIGQFEAEMSSDAFQLLGMAERGFLPAALAKRSKHDTPTLAICCSSIGILMLVTFNFSQIVELLNVIYCIAELMEFAAFIWLRIAAPELHRPYRVPLPTWACALMLLPASALLLTLIGMPILQLDWLVIGWTLGAMIVGGCLYPLLQRARKDQWCRFMGTSPHDFSDALKGLFIPYSLVNSLTPSRTTSGELPAHLGLAGENGVQSAHGSPSAGQPSSA</sequence>
<dbReference type="Proteomes" id="UP001465755">
    <property type="component" value="Unassembled WGS sequence"/>
</dbReference>
<evidence type="ECO:0000256" key="6">
    <source>
        <dbReference type="ARBA" id="ARBA00023136"/>
    </source>
</evidence>
<dbReference type="GO" id="GO:0015203">
    <property type="term" value="F:polyamine transmembrane transporter activity"/>
    <property type="evidence" value="ECO:0007669"/>
    <property type="project" value="UniProtKB-ARBA"/>
</dbReference>
<comment type="caution">
    <text evidence="9">The sequence shown here is derived from an EMBL/GenBank/DDBJ whole genome shotgun (WGS) entry which is preliminary data.</text>
</comment>
<dbReference type="FunFam" id="1.20.1740.10:FF:000041">
    <property type="entry name" value="Amino acid permease, putative"/>
    <property type="match status" value="1"/>
</dbReference>
<evidence type="ECO:0000256" key="4">
    <source>
        <dbReference type="ARBA" id="ARBA00022692"/>
    </source>
</evidence>
<feature type="transmembrane region" description="Helical" evidence="8">
    <location>
        <begin position="94"/>
        <end position="117"/>
    </location>
</feature>
<feature type="transmembrane region" description="Helical" evidence="8">
    <location>
        <begin position="243"/>
        <end position="265"/>
    </location>
</feature>
<comment type="similarity">
    <text evidence="7">Belongs to the amino acid-polyamine-organocation (APC) superfamily. Polyamine:cation symporter (PHS) (TC 2.A.3.12) family.</text>
</comment>
<gene>
    <name evidence="9" type="ORF">WJX73_010869</name>
</gene>
<dbReference type="InterPro" id="IPR044566">
    <property type="entry name" value="RMV1-like"/>
</dbReference>
<dbReference type="PANTHER" id="PTHR45826">
    <property type="entry name" value="POLYAMINE TRANSPORTER PUT1"/>
    <property type="match status" value="1"/>
</dbReference>
<keyword evidence="5 8" id="KW-1133">Transmembrane helix</keyword>
<feature type="transmembrane region" description="Helical" evidence="8">
    <location>
        <begin position="397"/>
        <end position="422"/>
    </location>
</feature>
<evidence type="ECO:0008006" key="11">
    <source>
        <dbReference type="Google" id="ProtNLM"/>
    </source>
</evidence>
<dbReference type="AlphaFoldDB" id="A0AAW1P032"/>
<dbReference type="InterPro" id="IPR002293">
    <property type="entry name" value="AA/rel_permease1"/>
</dbReference>
<evidence type="ECO:0000256" key="1">
    <source>
        <dbReference type="ARBA" id="ARBA00004651"/>
    </source>
</evidence>
<evidence type="ECO:0000256" key="2">
    <source>
        <dbReference type="ARBA" id="ARBA00022448"/>
    </source>
</evidence>